<dbReference type="PANTHER" id="PTHR43542:SF1">
    <property type="entry name" value="METHYLTRANSFERASE"/>
    <property type="match status" value="1"/>
</dbReference>
<dbReference type="CDD" id="cd02440">
    <property type="entry name" value="AdoMet_MTases"/>
    <property type="match status" value="1"/>
</dbReference>
<organism evidence="3 4">
    <name type="scientific">Allofournierella massiliensis</name>
    <dbReference type="NCBI Taxonomy" id="1650663"/>
    <lineage>
        <taxon>Bacteria</taxon>
        <taxon>Bacillati</taxon>
        <taxon>Bacillota</taxon>
        <taxon>Clostridia</taxon>
        <taxon>Eubacteriales</taxon>
        <taxon>Oscillospiraceae</taxon>
        <taxon>Allofournierella</taxon>
    </lineage>
</organism>
<comment type="caution">
    <text evidence="3">The sequence shown here is derived from an EMBL/GenBank/DDBJ whole genome shotgun (WGS) entry which is preliminary data.</text>
</comment>
<dbReference type="GO" id="GO:0052913">
    <property type="term" value="F:16S rRNA (guanine(966)-N(2))-methyltransferase activity"/>
    <property type="evidence" value="ECO:0007669"/>
    <property type="project" value="UniProtKB-EC"/>
</dbReference>
<dbReference type="EC" id="2.1.1.171" evidence="3"/>
<reference evidence="4" key="2">
    <citation type="submission" date="2023-06" db="EMBL/GenBank/DDBJ databases">
        <title>Identification and characterization of horizontal gene transfer across gut microbiota members of farm animals based on homology search.</title>
        <authorList>
            <person name="Zeman M."/>
            <person name="Kubasova T."/>
            <person name="Jahodarova E."/>
            <person name="Nykrynova M."/>
            <person name="Rychlik I."/>
        </authorList>
    </citation>
    <scope>NUCLEOTIDE SEQUENCE [LARGE SCALE GENOMIC DNA]</scope>
    <source>
        <strain evidence="4">ET340</strain>
    </source>
</reference>
<dbReference type="PANTHER" id="PTHR43542">
    <property type="entry name" value="METHYLTRANSFERASE"/>
    <property type="match status" value="1"/>
</dbReference>
<dbReference type="PIRSF" id="PIRSF004553">
    <property type="entry name" value="CHP00095"/>
    <property type="match status" value="1"/>
</dbReference>
<dbReference type="Gene3D" id="3.40.50.150">
    <property type="entry name" value="Vaccinia Virus protein VP39"/>
    <property type="match status" value="1"/>
</dbReference>
<reference evidence="3 4" key="1">
    <citation type="submission" date="2023-06" db="EMBL/GenBank/DDBJ databases">
        <title>Identification and characterization of horizontal gene transfer across gut microbiota members of farm animals based on homology search.</title>
        <authorList>
            <person name="Schwarzerova J."/>
            <person name="Nykrynova M."/>
            <person name="Jureckova K."/>
            <person name="Cejkova D."/>
            <person name="Rychlik I."/>
        </authorList>
    </citation>
    <scope>NUCLEOTIDE SEQUENCE [LARGE SCALE GENOMIC DNA]</scope>
    <source>
        <strain evidence="3 4">ET340</strain>
    </source>
</reference>
<dbReference type="InterPro" id="IPR029063">
    <property type="entry name" value="SAM-dependent_MTases_sf"/>
</dbReference>
<dbReference type="PROSITE" id="PS00092">
    <property type="entry name" value="N6_MTASE"/>
    <property type="match status" value="1"/>
</dbReference>
<name>A0ABT7UR00_9FIRM</name>
<evidence type="ECO:0000256" key="2">
    <source>
        <dbReference type="ARBA" id="ARBA00022679"/>
    </source>
</evidence>
<dbReference type="Pfam" id="PF03602">
    <property type="entry name" value="Cons_hypoth95"/>
    <property type="match status" value="1"/>
</dbReference>
<sequence>MRVISGSARGTKLAALPGEDITRPTVDRVKEGMFSALQFILPGAKVLDLFAGSGQLGIEALSRGAASCVFVDQDRGAVRIVEQNCRAAGVQAQSQIRNTRADTFLASCGEQFHVVLLDPPYRHDTLAQILPQVARVTAPGGTVLCESELAASLPDECEGLCKKKQYRYGTVLVTRYEKEREE</sequence>
<dbReference type="RefSeq" id="WP_087183550.1">
    <property type="nucleotide sequence ID" value="NZ_JAUDCL010000013.1"/>
</dbReference>
<keyword evidence="4" id="KW-1185">Reference proteome</keyword>
<dbReference type="SUPFAM" id="SSF53335">
    <property type="entry name" value="S-adenosyl-L-methionine-dependent methyltransferases"/>
    <property type="match status" value="1"/>
</dbReference>
<keyword evidence="2 3" id="KW-0808">Transferase</keyword>
<protein>
    <submittedName>
        <fullName evidence="3">16S rRNA (Guanine(966)-N(2))-methyltransferase RsmD</fullName>
        <ecNumber evidence="3">2.1.1.171</ecNumber>
    </submittedName>
</protein>
<evidence type="ECO:0000313" key="4">
    <source>
        <dbReference type="Proteomes" id="UP001529380"/>
    </source>
</evidence>
<accession>A0ABT7UR00</accession>
<evidence type="ECO:0000313" key="3">
    <source>
        <dbReference type="EMBL" id="MDM8201315.1"/>
    </source>
</evidence>
<dbReference type="InterPro" id="IPR002052">
    <property type="entry name" value="DNA_methylase_N6_adenine_CS"/>
</dbReference>
<gene>
    <name evidence="3" type="primary">rsmD</name>
    <name evidence="3" type="ORF">QUW08_08445</name>
</gene>
<dbReference type="Proteomes" id="UP001529380">
    <property type="component" value="Unassembled WGS sequence"/>
</dbReference>
<evidence type="ECO:0000256" key="1">
    <source>
        <dbReference type="ARBA" id="ARBA00022603"/>
    </source>
</evidence>
<reference evidence="3 4" key="3">
    <citation type="submission" date="2023-06" db="EMBL/GenBank/DDBJ databases">
        <authorList>
            <person name="Zeman M."/>
            <person name="Kubasova T."/>
            <person name="Jahodarova E."/>
            <person name="Nykrynova M."/>
            <person name="Rychlik I."/>
        </authorList>
    </citation>
    <scope>NUCLEOTIDE SEQUENCE [LARGE SCALE GENOMIC DNA]</scope>
    <source>
        <strain evidence="3 4">ET340</strain>
    </source>
</reference>
<dbReference type="EMBL" id="JAUDCL010000013">
    <property type="protein sequence ID" value="MDM8201315.1"/>
    <property type="molecule type" value="Genomic_DNA"/>
</dbReference>
<keyword evidence="1 3" id="KW-0489">Methyltransferase</keyword>
<dbReference type="InterPro" id="IPR004398">
    <property type="entry name" value="RNA_MeTrfase_RsmD"/>
</dbReference>
<proteinExistence type="predicted"/>
<dbReference type="NCBIfam" id="TIGR00095">
    <property type="entry name" value="16S rRNA (guanine(966)-N(2))-methyltransferase RsmD"/>
    <property type="match status" value="1"/>
</dbReference>